<dbReference type="InterPro" id="IPR004176">
    <property type="entry name" value="Clp_R_N"/>
</dbReference>
<organism evidence="5 6">
    <name type="scientific">Kingdonia uniflora</name>
    <dbReference type="NCBI Taxonomy" id="39325"/>
    <lineage>
        <taxon>Eukaryota</taxon>
        <taxon>Viridiplantae</taxon>
        <taxon>Streptophyta</taxon>
        <taxon>Embryophyta</taxon>
        <taxon>Tracheophyta</taxon>
        <taxon>Spermatophyta</taxon>
        <taxon>Magnoliopsida</taxon>
        <taxon>Ranunculales</taxon>
        <taxon>Circaeasteraceae</taxon>
        <taxon>Kingdonia</taxon>
    </lineage>
</organism>
<dbReference type="InterPro" id="IPR058680">
    <property type="entry name" value="NBD_SMAX1-like"/>
</dbReference>
<evidence type="ECO:0000256" key="1">
    <source>
        <dbReference type="ARBA" id="ARBA00008675"/>
    </source>
</evidence>
<dbReference type="Pfam" id="PF23569">
    <property type="entry name" value="NBD_SMAX1"/>
    <property type="match status" value="1"/>
</dbReference>
<dbReference type="PANTHER" id="PTHR43572">
    <property type="entry name" value="CHAPERONE PROTEIN CLPD, CHLOROPLASTIC"/>
    <property type="match status" value="1"/>
</dbReference>
<protein>
    <recommendedName>
        <fullName evidence="4">Clp R domain-containing protein</fullName>
    </recommendedName>
</protein>
<dbReference type="PROSITE" id="PS51903">
    <property type="entry name" value="CLP_R"/>
    <property type="match status" value="1"/>
</dbReference>
<evidence type="ECO:0000259" key="4">
    <source>
        <dbReference type="PROSITE" id="PS51903"/>
    </source>
</evidence>
<dbReference type="InterPro" id="IPR036628">
    <property type="entry name" value="Clp_N_dom_sf"/>
</dbReference>
<comment type="similarity">
    <text evidence="1">Belongs to the ClpA/ClpB family.</text>
</comment>
<dbReference type="InterPro" id="IPR051650">
    <property type="entry name" value="SL_signaling_regulator"/>
</dbReference>
<sequence>MPTPVSTAKQCLTSESSQALDEAVVVAHRRGHSQTTSLHATSAFLSHSILRDACSRIQSSTYSSRLQFRALELCFGSALDRLPSQTLDAAAVVEPPISNSLMAAIKRSQANQRRHPDSFHLYQQQQQQQSSFSCVKVELQHLILSILDDPVVSKVFGEAGFRSCDVRLAILRPLPRRCPPLFLCNLPTRVGIGGDSSLGQRGFSFPFSNFPGFYGGVSDGCDENCKRIGEVLVQDKKRNPLLVGFWALDALRSFSEVVVGRKTSGVLPVEVSGLSFFDIEKEVSCGNEGLLRMKMEELDRVLMENCERVGVVVSFGDLNVFVADESNGDFVSYVVSQLTRLLEVHRGKLWLIGGTASYEMYLQFLLRFPTIEKDWDLHLLTITSLKPSMSGFQSRPHRLATYILFLHCSIFYDVFINLSFHGDCCVKYFNILVCGNSVVTNV</sequence>
<evidence type="ECO:0000313" key="5">
    <source>
        <dbReference type="EMBL" id="KAF6147038.1"/>
    </source>
</evidence>
<dbReference type="Gene3D" id="1.10.1780.10">
    <property type="entry name" value="Clp, N-terminal domain"/>
    <property type="match status" value="1"/>
</dbReference>
<comment type="caution">
    <text evidence="5">The sequence shown here is derived from an EMBL/GenBank/DDBJ whole genome shotgun (WGS) entry which is preliminary data.</text>
</comment>
<dbReference type="Proteomes" id="UP000541444">
    <property type="component" value="Unassembled WGS sequence"/>
</dbReference>
<name>A0A7J7LWW4_9MAGN</name>
<gene>
    <name evidence="5" type="ORF">GIB67_036757</name>
</gene>
<dbReference type="PANTHER" id="PTHR43572:SF38">
    <property type="entry name" value="PROTEIN SMAX1-LIKE 6"/>
    <property type="match status" value="1"/>
</dbReference>
<evidence type="ECO:0000256" key="2">
    <source>
        <dbReference type="ARBA" id="ARBA00022737"/>
    </source>
</evidence>
<feature type="domain" description="Clp R" evidence="4">
    <location>
        <begin position="7"/>
        <end position="176"/>
    </location>
</feature>
<keyword evidence="6" id="KW-1185">Reference proteome</keyword>
<dbReference type="OrthoDB" id="1723324at2759"/>
<keyword evidence="2 3" id="KW-0677">Repeat</keyword>
<accession>A0A7J7LWW4</accession>
<evidence type="ECO:0000256" key="3">
    <source>
        <dbReference type="PROSITE-ProRule" id="PRU01251"/>
    </source>
</evidence>
<proteinExistence type="inferred from homology"/>
<dbReference type="EMBL" id="JACGCM010001948">
    <property type="protein sequence ID" value="KAF6147038.1"/>
    <property type="molecule type" value="Genomic_DNA"/>
</dbReference>
<dbReference type="AlphaFoldDB" id="A0A7J7LWW4"/>
<evidence type="ECO:0000313" key="6">
    <source>
        <dbReference type="Proteomes" id="UP000541444"/>
    </source>
</evidence>
<reference evidence="5 6" key="1">
    <citation type="journal article" date="2020" name="IScience">
        <title>Genome Sequencing of the Endangered Kingdonia uniflora (Circaeasteraceae, Ranunculales) Reveals Potential Mechanisms of Evolutionary Specialization.</title>
        <authorList>
            <person name="Sun Y."/>
            <person name="Deng T."/>
            <person name="Zhang A."/>
            <person name="Moore M.J."/>
            <person name="Landis J.B."/>
            <person name="Lin N."/>
            <person name="Zhang H."/>
            <person name="Zhang X."/>
            <person name="Huang J."/>
            <person name="Zhang X."/>
            <person name="Sun H."/>
            <person name="Wang H."/>
        </authorList>
    </citation>
    <scope>NUCLEOTIDE SEQUENCE [LARGE SCALE GENOMIC DNA]</scope>
    <source>
        <strain evidence="5">TB1705</strain>
        <tissue evidence="5">Leaf</tissue>
    </source>
</reference>